<evidence type="ECO:0000313" key="5">
    <source>
        <dbReference type="Proteomes" id="UP000265703"/>
    </source>
</evidence>
<feature type="compositionally biased region" description="Polar residues" evidence="1">
    <location>
        <begin position="311"/>
        <end position="330"/>
    </location>
</feature>
<evidence type="ECO:0000313" key="4">
    <source>
        <dbReference type="EMBL" id="RIA82771.1"/>
    </source>
</evidence>
<dbReference type="Pfam" id="PF07919">
    <property type="entry name" value="Gryzun"/>
    <property type="match status" value="1"/>
</dbReference>
<gene>
    <name evidence="4" type="ORF">C1645_492290</name>
</gene>
<feature type="compositionally biased region" description="Polar residues" evidence="1">
    <location>
        <begin position="30"/>
        <end position="46"/>
    </location>
</feature>
<dbReference type="PANTHER" id="PTHR14374">
    <property type="entry name" value="FOIE GRAS"/>
    <property type="match status" value="1"/>
</dbReference>
<organism evidence="4 5">
    <name type="scientific">Glomus cerebriforme</name>
    <dbReference type="NCBI Taxonomy" id="658196"/>
    <lineage>
        <taxon>Eukaryota</taxon>
        <taxon>Fungi</taxon>
        <taxon>Fungi incertae sedis</taxon>
        <taxon>Mucoromycota</taxon>
        <taxon>Glomeromycotina</taxon>
        <taxon>Glomeromycetes</taxon>
        <taxon>Glomerales</taxon>
        <taxon>Glomeraceae</taxon>
        <taxon>Glomus</taxon>
    </lineage>
</organism>
<dbReference type="Pfam" id="PF11817">
    <property type="entry name" value="Foie-gras_1"/>
    <property type="match status" value="1"/>
</dbReference>
<evidence type="ECO:0000259" key="3">
    <source>
        <dbReference type="Pfam" id="PF11817"/>
    </source>
</evidence>
<protein>
    <submittedName>
        <fullName evidence="4">Foie gras liver health family 1-domain-containing protein</fullName>
    </submittedName>
</protein>
<evidence type="ECO:0000256" key="1">
    <source>
        <dbReference type="SAM" id="MobiDB-lite"/>
    </source>
</evidence>
<dbReference type="AlphaFoldDB" id="A0A397SIY5"/>
<dbReference type="PANTHER" id="PTHR14374:SF0">
    <property type="entry name" value="TRAFFICKING PROTEIN PARTICLE COMPLEX SUBUNIT 11"/>
    <property type="match status" value="1"/>
</dbReference>
<feature type="region of interest" description="Disordered" evidence="1">
    <location>
        <begin position="302"/>
        <end position="330"/>
    </location>
</feature>
<accession>A0A397SIY5</accession>
<comment type="caution">
    <text evidence="4">The sequence shown here is derived from an EMBL/GenBank/DDBJ whole genome shotgun (WGS) entry which is preliminary data.</text>
</comment>
<dbReference type="EMBL" id="QKYT01000632">
    <property type="protein sequence ID" value="RIA82771.1"/>
    <property type="molecule type" value="Genomic_DNA"/>
</dbReference>
<dbReference type="STRING" id="658196.A0A397SIY5"/>
<name>A0A397SIY5_9GLOM</name>
<dbReference type="OrthoDB" id="6278596at2759"/>
<feature type="region of interest" description="Disordered" evidence="1">
    <location>
        <begin position="30"/>
        <end position="60"/>
    </location>
</feature>
<keyword evidence="5" id="KW-1185">Reference proteome</keyword>
<reference evidence="4 5" key="1">
    <citation type="submission" date="2018-06" db="EMBL/GenBank/DDBJ databases">
        <title>Comparative genomics reveals the genomic features of Rhizophagus irregularis, R. cerebriforme, R. diaphanum and Gigaspora rosea, and their symbiotic lifestyle signature.</title>
        <authorList>
            <person name="Morin E."/>
            <person name="San Clemente H."/>
            <person name="Chen E.C.H."/>
            <person name="De La Providencia I."/>
            <person name="Hainaut M."/>
            <person name="Kuo A."/>
            <person name="Kohler A."/>
            <person name="Murat C."/>
            <person name="Tang N."/>
            <person name="Roy S."/>
            <person name="Loubradou J."/>
            <person name="Henrissat B."/>
            <person name="Grigoriev I.V."/>
            <person name="Corradi N."/>
            <person name="Roux C."/>
            <person name="Martin F.M."/>
        </authorList>
    </citation>
    <scope>NUCLEOTIDE SEQUENCE [LARGE SCALE GENOMIC DNA]</scope>
    <source>
        <strain evidence="4 5">DAOM 227022</strain>
    </source>
</reference>
<feature type="domain" description="Trafficking protein particle complex subunit 11" evidence="3">
    <location>
        <begin position="392"/>
        <end position="652"/>
    </location>
</feature>
<evidence type="ECO:0000259" key="2">
    <source>
        <dbReference type="Pfam" id="PF07919"/>
    </source>
</evidence>
<dbReference type="InterPro" id="IPR012880">
    <property type="entry name" value="Gryzun"/>
</dbReference>
<sequence>MDNYPPEFILQHVPLMAVFGLGTARDLVEQPTSTTNSVQSSSIIPKSQSRRSSLSAASIPISTRQQLSRTLLALLTAKNQVSVWGPGKNASAAFHIVAVDKNHQFPPRKPMMRPPAHTHHPNMPVAHSSISPLTPGSPVHPDGLIPPIWVRKHREIIPSVVVGFYDLWHHTSSGPIQEKEEVSPVQEPLGTIEPIEREKDNNLAMEINEKRKSLLERGIKFSVVILLRTQNMDKSMDDRAFLKDQTIDERLSYIRKVSGLDARNPFFVLPPSQQGDLHDFVINLQKSLYDHGLNYYREHGKRIKKKRSRLPSPNGNMRPSLSEKPSTSPQPLSIQGWMIRYDYKLATFAEFRQDMETAINYYESAYNLLVDLFAPQSSITLGATGLPIRSRRWTEARILADTISLKICKLNLYIDSPSEALAQLNKHVSTFRNISNTWGIGEDTFEYWAWLSKQYRIFADVLEIATKSGFTIPDPAKISHNTTSSDFRFSISNNPNIGSGINPSMVLQHPGFYYFMAAKYNSLRRKNFLTLEKFMKKEGFETSVLPPQNILEAEQSVDHSTLTIELLTKSYEQFKAQKTGRMTLYMASEIANTYLDAEKYETALKFFERIAKTYRKEHWHTILESILRCSLVCAKELGTWEKVVEYLVELLSDQFSISNQKRIEIHNELMDVLFKMKIANLPELRQVIIDMDEINSFLTCRVQFKDDTTFIGAETLFQITFTTQAESPPIPLQFAFLRFSYNDSYFNHYFRNKKNGEKDNTKLEWVDCKNCLQEDIEGEGLVWVKDVNLNFSKGITKVFEGSIEPKESGDLQLQAVSFGFLTERWKVELHFNLKNTREEHSKRKWLIGDFDSKGEVTKPIYSVLNGTGERTSIKITQKLARLDIQAKHSAPALLDEHYPIELTVVNLEQEEVKAFLNAEIVTDAPSNSIDSEDFITLDPTTNVSNNLKDIDIGVIPAGESVVKIVYVLGKKSSFSRTLQLTVYYASTSSVPSTPFPARGWIEKKEDFRIHFIAPFVFSFNISPQSEIFTTGNSGNSLEWVEKHLLVAKITTTSPWEISISDIDLILLDQANAQTKMEIAASSIEIDNDFQEQELTLMDIKKLNIDIGLLVIQWKRKQQSSVVKDIEIPCTESTMIVPQLIRKKTEISAFIRIPPNPKVGQLFTLIYKIVNWTSSEKKIHVIIEVNDSFVFSGYKQTHFSVPGMGEYCFRVNCFPLIAGKMKLPKVKMVRRGEFEGDEEVVNIISPGYKEGIEEDYFVIFVRPKIEI</sequence>
<feature type="compositionally biased region" description="Low complexity" evidence="1">
    <location>
        <begin position="50"/>
        <end position="60"/>
    </location>
</feature>
<dbReference type="Proteomes" id="UP000265703">
    <property type="component" value="Unassembled WGS sequence"/>
</dbReference>
<dbReference type="InterPro" id="IPR011990">
    <property type="entry name" value="TPR-like_helical_dom_sf"/>
</dbReference>
<dbReference type="InterPro" id="IPR021773">
    <property type="entry name" value="TPC11"/>
</dbReference>
<proteinExistence type="predicted"/>
<feature type="domain" description="Gryzun putative trafficking through Golgi" evidence="2">
    <location>
        <begin position="687"/>
        <end position="1219"/>
    </location>
</feature>
<dbReference type="SUPFAM" id="SSF48452">
    <property type="entry name" value="TPR-like"/>
    <property type="match status" value="1"/>
</dbReference>